<evidence type="ECO:0000313" key="3">
    <source>
        <dbReference type="Proteomes" id="UP001218188"/>
    </source>
</evidence>
<organism evidence="2 3">
    <name type="scientific">Mycena alexandri</name>
    <dbReference type="NCBI Taxonomy" id="1745969"/>
    <lineage>
        <taxon>Eukaryota</taxon>
        <taxon>Fungi</taxon>
        <taxon>Dikarya</taxon>
        <taxon>Basidiomycota</taxon>
        <taxon>Agaricomycotina</taxon>
        <taxon>Agaricomycetes</taxon>
        <taxon>Agaricomycetidae</taxon>
        <taxon>Agaricales</taxon>
        <taxon>Marasmiineae</taxon>
        <taxon>Mycenaceae</taxon>
        <taxon>Mycena</taxon>
    </lineage>
</organism>
<reference evidence="2" key="1">
    <citation type="submission" date="2023-03" db="EMBL/GenBank/DDBJ databases">
        <title>Massive genome expansion in bonnet fungi (Mycena s.s.) driven by repeated elements and novel gene families across ecological guilds.</title>
        <authorList>
            <consortium name="Lawrence Berkeley National Laboratory"/>
            <person name="Harder C.B."/>
            <person name="Miyauchi S."/>
            <person name="Viragh M."/>
            <person name="Kuo A."/>
            <person name="Thoen E."/>
            <person name="Andreopoulos B."/>
            <person name="Lu D."/>
            <person name="Skrede I."/>
            <person name="Drula E."/>
            <person name="Henrissat B."/>
            <person name="Morin E."/>
            <person name="Kohler A."/>
            <person name="Barry K."/>
            <person name="LaButti K."/>
            <person name="Morin E."/>
            <person name="Salamov A."/>
            <person name="Lipzen A."/>
            <person name="Mereny Z."/>
            <person name="Hegedus B."/>
            <person name="Baldrian P."/>
            <person name="Stursova M."/>
            <person name="Weitz H."/>
            <person name="Taylor A."/>
            <person name="Grigoriev I.V."/>
            <person name="Nagy L.G."/>
            <person name="Martin F."/>
            <person name="Kauserud H."/>
        </authorList>
    </citation>
    <scope>NUCLEOTIDE SEQUENCE</scope>
    <source>
        <strain evidence="2">CBHHK200</strain>
    </source>
</reference>
<keyword evidence="3" id="KW-1185">Reference proteome</keyword>
<dbReference type="AlphaFoldDB" id="A0AAD6XEG2"/>
<name>A0AAD6XEG2_9AGAR</name>
<feature type="compositionally biased region" description="Gly residues" evidence="1">
    <location>
        <begin position="64"/>
        <end position="83"/>
    </location>
</feature>
<evidence type="ECO:0000256" key="1">
    <source>
        <dbReference type="SAM" id="MobiDB-lite"/>
    </source>
</evidence>
<dbReference type="Proteomes" id="UP001218188">
    <property type="component" value="Unassembled WGS sequence"/>
</dbReference>
<accession>A0AAD6XEG2</accession>
<protein>
    <submittedName>
        <fullName evidence="2">Uncharacterized protein</fullName>
    </submittedName>
</protein>
<feature type="region of interest" description="Disordered" evidence="1">
    <location>
        <begin position="59"/>
        <end position="84"/>
    </location>
</feature>
<proteinExistence type="predicted"/>
<evidence type="ECO:0000313" key="2">
    <source>
        <dbReference type="EMBL" id="KAJ7045305.1"/>
    </source>
</evidence>
<dbReference type="EMBL" id="JARJCM010000005">
    <property type="protein sequence ID" value="KAJ7045305.1"/>
    <property type="molecule type" value="Genomic_DNA"/>
</dbReference>
<sequence>MSWFRSSNNQPYDAQKERLAANENATKLEIASRENATKERIAASENATKERIAKMIADQKELAGGTGGRGGKSPRDGGLGGPGEASRLTFEEAVFYHRMKGGTGGEGGEGGIRGGGGGVGHGQRFDKLLVPGVKGTVPHTKMAKFCQDYQLDETLQNLLKSAGFNTVAALLKVTDTDLREARFKSGHIAELQAALEDWVAENVK</sequence>
<gene>
    <name evidence="2" type="ORF">C8F04DRAFT_1068386</name>
</gene>
<comment type="caution">
    <text evidence="2">The sequence shown here is derived from an EMBL/GenBank/DDBJ whole genome shotgun (WGS) entry which is preliminary data.</text>
</comment>
<feature type="compositionally biased region" description="Polar residues" evidence="1">
    <location>
        <begin position="1"/>
        <end position="12"/>
    </location>
</feature>
<feature type="region of interest" description="Disordered" evidence="1">
    <location>
        <begin position="1"/>
        <end position="20"/>
    </location>
</feature>